<feature type="transmembrane region" description="Helical" evidence="12">
    <location>
        <begin position="292"/>
        <end position="307"/>
    </location>
</feature>
<feature type="region of interest" description="Disordered" evidence="13">
    <location>
        <begin position="844"/>
        <end position="967"/>
    </location>
</feature>
<feature type="transmembrane region" description="Helical" evidence="12">
    <location>
        <begin position="209"/>
        <end position="232"/>
    </location>
</feature>
<feature type="transmembrane region" description="Helical" evidence="12">
    <location>
        <begin position="345"/>
        <end position="369"/>
    </location>
</feature>
<feature type="transmembrane region" description="Helical" evidence="12">
    <location>
        <begin position="260"/>
        <end position="285"/>
    </location>
</feature>
<evidence type="ECO:0000256" key="13">
    <source>
        <dbReference type="SAM" id="MobiDB-lite"/>
    </source>
</evidence>
<dbReference type="Proteomes" id="UP000027135">
    <property type="component" value="Unassembled WGS sequence"/>
</dbReference>
<feature type="region of interest" description="Disordered" evidence="13">
    <location>
        <begin position="785"/>
        <end position="828"/>
    </location>
</feature>
<comment type="function">
    <text evidence="10">Mannosyltransferase that operates in the biosynthetic pathway of dolichol-linked oligosaccharides, the glycan precursors employed in protein asparagine (N)-glycosylation. The assembly of dolichol-linked oligosaccharides begins on the cytosolic side of the endoplasmic reticulum membrane and finishes in its lumen. The sequential addition of sugars to dolichol pyrophosphate produces dolichol-linked oligosaccharides containing fourteen sugars, including two GlcNAcs, nine mannoses and three glucoses. Once assembled, the oligosaccharide is transferred from the lipid to nascent proteins by oligosaccharyltransferases. In the lumen of the endoplasmic reticulum, adds the eighth mannose residue in an alpha-1,6 linkage onto Man(7)GlcNAc(2)-PP-dolichol to produce Man(8)GlcNAc(2)-PP-dolichol.</text>
</comment>
<dbReference type="STRING" id="136037.A0A067RCB2"/>
<dbReference type="OrthoDB" id="19039at2759"/>
<keyword evidence="15" id="KW-1185">Reference proteome</keyword>
<name>A0A067RCB2_ZOONE</name>
<keyword evidence="6 12" id="KW-0812">Transmembrane</keyword>
<reference evidence="14 15" key="1">
    <citation type="journal article" date="2014" name="Nat. Commun.">
        <title>Molecular traces of alternative social organization in a termite genome.</title>
        <authorList>
            <person name="Terrapon N."/>
            <person name="Li C."/>
            <person name="Robertson H.M."/>
            <person name="Ji L."/>
            <person name="Meng X."/>
            <person name="Booth W."/>
            <person name="Chen Z."/>
            <person name="Childers C.P."/>
            <person name="Glastad K.M."/>
            <person name="Gokhale K."/>
            <person name="Gowin J."/>
            <person name="Gronenberg W."/>
            <person name="Hermansen R.A."/>
            <person name="Hu H."/>
            <person name="Hunt B.G."/>
            <person name="Huylmans A.K."/>
            <person name="Khalil S.M."/>
            <person name="Mitchell R.D."/>
            <person name="Munoz-Torres M.C."/>
            <person name="Mustard J.A."/>
            <person name="Pan H."/>
            <person name="Reese J.T."/>
            <person name="Scharf M.E."/>
            <person name="Sun F."/>
            <person name="Vogel H."/>
            <person name="Xiao J."/>
            <person name="Yang W."/>
            <person name="Yang Z."/>
            <person name="Yang Z."/>
            <person name="Zhou J."/>
            <person name="Zhu J."/>
            <person name="Brent C.S."/>
            <person name="Elsik C.G."/>
            <person name="Goodisman M.A."/>
            <person name="Liberles D.A."/>
            <person name="Roe R.M."/>
            <person name="Vargo E.L."/>
            <person name="Vilcinskas A."/>
            <person name="Wang J."/>
            <person name="Bornberg-Bauer E."/>
            <person name="Korb J."/>
            <person name="Zhang G."/>
            <person name="Liebig J."/>
        </authorList>
    </citation>
    <scope>NUCLEOTIDE SEQUENCE [LARGE SCALE GENOMIC DNA]</scope>
    <source>
        <tissue evidence="14">Whole organism</tissue>
    </source>
</reference>
<feature type="transmembrane region" description="Helical" evidence="12">
    <location>
        <begin position="147"/>
        <end position="165"/>
    </location>
</feature>
<dbReference type="EC" id="2.4.1.-" evidence="12"/>
<dbReference type="Pfam" id="PF03901">
    <property type="entry name" value="Glyco_transf_22"/>
    <property type="match status" value="1"/>
</dbReference>
<comment type="catalytic activity">
    <reaction evidence="11">
        <text>an alpha-D-Man-(1-&gt;2)-alpha-D-Man-(1-&gt;2)-alpha-D-Man-(1-&gt;3)-[alpha-D-Man-(1-&gt;2)-alpha-D-Man-(1-&gt;3)-alpha-D-Man-(1-&gt;6)]-beta-D-Man-(1-&gt;4)-beta-D-GlcNAc-(1-&gt;4)-alpha-D-GlcNAc-diphospho-di-trans,poly-cis-dolichol + a di-trans,poly-cis-dolichyl beta-D-mannosyl phosphate = an alpha-D-Man-(1-&gt;2)-alpha-D-Man-(1-&gt;2)-alpha-D-Man-(1-&gt;3)-[alpha-D-Man-(1-&gt;2)-alpha-D-Man-(1-&gt;3)-[alpha-D-Man-(1-&gt;6)]-alpha-D-Man-(1-&gt;6)]-beta-D-Man-(1-&gt;4)-beta-D-GlcNAc-(1-&gt;4)-alpha-D-GlcNAc-diphospho-di-trans,poly-cis-dolichol + a di-trans,poly-cis-dolichyl phosphate + H(+)</text>
        <dbReference type="Rhea" id="RHEA:29535"/>
        <dbReference type="Rhea" id="RHEA-COMP:19498"/>
        <dbReference type="Rhea" id="RHEA-COMP:19501"/>
        <dbReference type="Rhea" id="RHEA-COMP:19518"/>
        <dbReference type="Rhea" id="RHEA-COMP:19519"/>
        <dbReference type="ChEBI" id="CHEBI:15378"/>
        <dbReference type="ChEBI" id="CHEBI:57683"/>
        <dbReference type="ChEBI" id="CHEBI:58211"/>
        <dbReference type="ChEBI" id="CHEBI:132517"/>
        <dbReference type="ChEBI" id="CHEBI:132519"/>
        <dbReference type="EC" id="2.4.1.260"/>
    </reaction>
    <physiologicalReaction direction="left-to-right" evidence="11">
        <dbReference type="Rhea" id="RHEA:29536"/>
    </physiologicalReaction>
</comment>
<evidence type="ECO:0000256" key="2">
    <source>
        <dbReference type="ARBA" id="ARBA00004922"/>
    </source>
</evidence>
<evidence type="ECO:0000313" key="15">
    <source>
        <dbReference type="Proteomes" id="UP000027135"/>
    </source>
</evidence>
<organism evidence="14 15">
    <name type="scientific">Zootermopsis nevadensis</name>
    <name type="common">Dampwood termite</name>
    <dbReference type="NCBI Taxonomy" id="136037"/>
    <lineage>
        <taxon>Eukaryota</taxon>
        <taxon>Metazoa</taxon>
        <taxon>Ecdysozoa</taxon>
        <taxon>Arthropoda</taxon>
        <taxon>Hexapoda</taxon>
        <taxon>Insecta</taxon>
        <taxon>Pterygota</taxon>
        <taxon>Neoptera</taxon>
        <taxon>Polyneoptera</taxon>
        <taxon>Dictyoptera</taxon>
        <taxon>Blattodea</taxon>
        <taxon>Blattoidea</taxon>
        <taxon>Termitoidae</taxon>
        <taxon>Termopsidae</taxon>
        <taxon>Zootermopsis</taxon>
    </lineage>
</organism>
<comment type="subcellular location">
    <subcellularLocation>
        <location evidence="1 12">Endoplasmic reticulum membrane</location>
        <topology evidence="1 12">Multi-pass membrane protein</topology>
    </subcellularLocation>
</comment>
<feature type="transmembrane region" description="Helical" evidence="12">
    <location>
        <begin position="120"/>
        <end position="140"/>
    </location>
</feature>
<dbReference type="InParanoid" id="A0A067RCB2"/>
<evidence type="ECO:0000256" key="12">
    <source>
        <dbReference type="RuleBase" id="RU363075"/>
    </source>
</evidence>
<feature type="compositionally biased region" description="Basic and acidic residues" evidence="13">
    <location>
        <begin position="925"/>
        <end position="944"/>
    </location>
</feature>
<accession>A0A067RCB2</accession>
<keyword evidence="9 12" id="KW-0472">Membrane</keyword>
<dbReference type="GO" id="GO:0006487">
    <property type="term" value="P:protein N-linked glycosylation"/>
    <property type="evidence" value="ECO:0007669"/>
    <property type="project" value="TreeGrafter"/>
</dbReference>
<evidence type="ECO:0000313" key="14">
    <source>
        <dbReference type="EMBL" id="KDR17512.1"/>
    </source>
</evidence>
<feature type="compositionally biased region" description="Basic and acidic residues" evidence="13">
    <location>
        <begin position="1110"/>
        <end position="1119"/>
    </location>
</feature>
<feature type="compositionally biased region" description="Polar residues" evidence="13">
    <location>
        <begin position="803"/>
        <end position="815"/>
    </location>
</feature>
<dbReference type="GO" id="GO:0005789">
    <property type="term" value="C:endoplasmic reticulum membrane"/>
    <property type="evidence" value="ECO:0007669"/>
    <property type="project" value="UniProtKB-SubCell"/>
</dbReference>
<evidence type="ECO:0000256" key="6">
    <source>
        <dbReference type="ARBA" id="ARBA00022692"/>
    </source>
</evidence>
<protein>
    <recommendedName>
        <fullName evidence="12">Mannosyltransferase</fullName>
        <ecNumber evidence="12">2.4.1.-</ecNumber>
    </recommendedName>
</protein>
<dbReference type="AlphaFoldDB" id="A0A067RCB2"/>
<feature type="region of interest" description="Disordered" evidence="13">
    <location>
        <begin position="1084"/>
        <end position="1119"/>
    </location>
</feature>
<proteinExistence type="inferred from homology"/>
<feature type="transmembrane region" description="Helical" evidence="12">
    <location>
        <begin position="68"/>
        <end position="90"/>
    </location>
</feature>
<evidence type="ECO:0000256" key="7">
    <source>
        <dbReference type="ARBA" id="ARBA00022824"/>
    </source>
</evidence>
<evidence type="ECO:0000256" key="8">
    <source>
        <dbReference type="ARBA" id="ARBA00022989"/>
    </source>
</evidence>
<keyword evidence="4 12" id="KW-0328">Glycosyltransferase</keyword>
<dbReference type="GO" id="GO:0052917">
    <property type="term" value="F:dol-P-Man:Man(7)GlcNAc(2)-PP-Dol alpha-1,6-mannosyltransferase activity"/>
    <property type="evidence" value="ECO:0007669"/>
    <property type="project" value="UniProtKB-EC"/>
</dbReference>
<feature type="transmembrane region" description="Helical" evidence="12">
    <location>
        <begin position="97"/>
        <end position="114"/>
    </location>
</feature>
<dbReference type="PANTHER" id="PTHR22760">
    <property type="entry name" value="GLYCOSYLTRANSFERASE"/>
    <property type="match status" value="1"/>
</dbReference>
<feature type="compositionally biased region" description="Basic residues" evidence="13">
    <location>
        <begin position="885"/>
        <end position="895"/>
    </location>
</feature>
<gene>
    <name evidence="14" type="ORF">L798_07965</name>
</gene>
<feature type="transmembrane region" description="Helical" evidence="12">
    <location>
        <begin position="177"/>
        <end position="197"/>
    </location>
</feature>
<evidence type="ECO:0000256" key="3">
    <source>
        <dbReference type="ARBA" id="ARBA00007063"/>
    </source>
</evidence>
<feature type="transmembrane region" description="Helical" evidence="12">
    <location>
        <begin position="313"/>
        <end position="333"/>
    </location>
</feature>
<dbReference type="PANTHER" id="PTHR22760:SF1">
    <property type="entry name" value="DOL-P-MAN:MAN(7)GLCNAC(2)-PP-DOL ALPHA-1,6-MANNOSYLTRANSFERASE"/>
    <property type="match status" value="1"/>
</dbReference>
<keyword evidence="5 14" id="KW-0808">Transferase</keyword>
<keyword evidence="8 12" id="KW-1133">Transmembrane helix</keyword>
<comment type="similarity">
    <text evidence="3 12">Belongs to the glycosyltransferase 22 family.</text>
</comment>
<dbReference type="InterPro" id="IPR005599">
    <property type="entry name" value="GPI_mannosylTrfase"/>
</dbReference>
<evidence type="ECO:0000256" key="4">
    <source>
        <dbReference type="ARBA" id="ARBA00022676"/>
    </source>
</evidence>
<evidence type="ECO:0000256" key="5">
    <source>
        <dbReference type="ARBA" id="ARBA00022679"/>
    </source>
</evidence>
<evidence type="ECO:0000256" key="9">
    <source>
        <dbReference type="ARBA" id="ARBA00023136"/>
    </source>
</evidence>
<feature type="compositionally biased region" description="Basic and acidic residues" evidence="13">
    <location>
        <begin position="954"/>
        <end position="967"/>
    </location>
</feature>
<dbReference type="eggNOG" id="KOG2516">
    <property type="taxonomic scope" value="Eukaryota"/>
</dbReference>
<dbReference type="EMBL" id="KK852730">
    <property type="protein sequence ID" value="KDR17512.1"/>
    <property type="molecule type" value="Genomic_DNA"/>
</dbReference>
<sequence length="1138" mass="129463">MNLAAHRLLERKMDQLMLVVAAIHLLYCPFTKVEESFNLQATHDILYHRHNITKYDHHEFPGVVPRTFLGPLVISLLASPFVAVINVLGLSKFYAQFVVRAVLGLCVIGAFRMFRQSIQLAFGHQLTNWFIAITVTQYHFMYYLSRTLPNIMALPLVLLALQSWIKQHHAKFINFSAAAIIIFRAELAIFLGILLLIDLVNQQIHPLKLLKLTIPAGLVFLSLTIIVDSIFWRRLLWPEGEVLFFNTVLNRSHQWGTSPFLWYFYSAIPRGMGCSVFLVPLGIYYETRMRRILLPAIVFVFLFSFLPHKELRFIIYVFPLLNLTAASACHRIFENRGKSSFHSFLALGVCCHLVLNAVFSVFLLCIAGANYPGGVAISRLHHLAKDEQFVFVHIDVLTAQTGVSRFTEDNPNWRYSKAENLTSGSKEMMTFTHLLLEAKSKYSQNLKPYSRTHDILDSIEGFSHITLNYNTLPPIRIKTKPMIFILKRKEAYSDDKFKYTETEVVPGGKEKLPVETNVLQTDVDQEFLGEAEDVLELQESLEPADGLLQSSDINFDDYDDVFVNPLIEDNEDDVHQESPLIDLNIEPTEDIEEEVQLSKLMRMSKEDLIKELKRAENKAKIYPKSGTVRRNIKKIIKEYRALKDGKRVKVEESTHRDLSSGEDDKHGEYVQLQEPQFPTVHEENYSKIHAEGEQVTRKPVLEKYKATHLQQNTDHAALPVETETAVSSLPFDSLTIQEQDETKVEKGKKGIKKVIKEHKILDQNMDEESLMAVDNMTDDVTVQRKTSTQKIRPAKQALKTKVSEQGTENSETITEPQERPVTIENQPVQNKKIEVKDINTNEKGTNKIISERKTASVLDNDATGSDRNLDDSENGTSENEPPSHTPKHKIRAAGKKVKETNEGSDAAEISTEELQGMQLQSEQTPESKTRRKTDERKTNKEILKVSDGIQHTRVPPEHRSNSDDKDKLNAADAYEEETEISVLHNMDTISQSIIHVTSAEEIIPVKNEIEMQHGEKVSDLINPDTRAQYHVHHTKRSVEEIKPTKVTVIDAIHPEKMSFGGSVESKGLSQRQMSTELDDINMQISEPSEDKISKQDAASQKTETIPPVVQDERGIESDETVEYEHAATRKLGEEVIQI</sequence>
<dbReference type="UniPathway" id="UPA00378"/>
<keyword evidence="7 12" id="KW-0256">Endoplasmic reticulum</keyword>
<evidence type="ECO:0000256" key="11">
    <source>
        <dbReference type="ARBA" id="ARBA00048899"/>
    </source>
</evidence>
<evidence type="ECO:0000256" key="10">
    <source>
        <dbReference type="ARBA" id="ARBA00044721"/>
    </source>
</evidence>
<comment type="pathway">
    <text evidence="2">Protein modification; protein glycosylation.</text>
</comment>
<evidence type="ECO:0000256" key="1">
    <source>
        <dbReference type="ARBA" id="ARBA00004477"/>
    </source>
</evidence>